<proteinExistence type="predicted"/>
<dbReference type="AlphaFoldDB" id="A0A3P3ZS53"/>
<reference evidence="1" key="1">
    <citation type="submission" date="2018-10" db="EMBL/GenBank/DDBJ databases">
        <authorList>
            <person name="Plewniak F."/>
        </authorList>
    </citation>
    <scope>NUCLEOTIDE SEQUENCE</scope>
</reference>
<dbReference type="EMBL" id="UOYP01000668">
    <property type="protein sequence ID" value="VAY89482.1"/>
    <property type="molecule type" value="Genomic_DNA"/>
</dbReference>
<protein>
    <submittedName>
        <fullName evidence="1">Uncharacterized protein</fullName>
    </submittedName>
</protein>
<gene>
    <name evidence="1" type="ORF">CARN8_700003</name>
</gene>
<organism evidence="1">
    <name type="scientific">mine drainage metagenome</name>
    <dbReference type="NCBI Taxonomy" id="410659"/>
    <lineage>
        <taxon>unclassified sequences</taxon>
        <taxon>metagenomes</taxon>
        <taxon>ecological metagenomes</taxon>
    </lineage>
</organism>
<sequence length="28" mass="3368">MPILEPGALYIVYYANGYRWYFKKLANI</sequence>
<name>A0A3P3ZS53_9ZZZZ</name>
<evidence type="ECO:0000313" key="1">
    <source>
        <dbReference type="EMBL" id="VAY89482.1"/>
    </source>
</evidence>
<accession>A0A3P3ZS53</accession>